<organism evidence="1 2">
    <name type="scientific">Salmonella enterica subsp. enterica serovar Adelaide str. A4-669</name>
    <dbReference type="NCBI Taxonomy" id="913063"/>
    <lineage>
        <taxon>Bacteria</taxon>
        <taxon>Pseudomonadati</taxon>
        <taxon>Pseudomonadota</taxon>
        <taxon>Gammaproteobacteria</taxon>
        <taxon>Enterobacterales</taxon>
        <taxon>Enterobacteriaceae</taxon>
        <taxon>Salmonella</taxon>
    </lineage>
</organism>
<protein>
    <submittedName>
        <fullName evidence="1">Uncharacterized protein</fullName>
    </submittedName>
</protein>
<gene>
    <name evidence="1" type="ORF">LTSEADE_3061</name>
</gene>
<dbReference type="AlphaFoldDB" id="A0A6C8GKY0"/>
<evidence type="ECO:0000313" key="1">
    <source>
        <dbReference type="EMBL" id="EHC35233.1"/>
    </source>
</evidence>
<name>A0A6C8GKY0_SALET</name>
<proteinExistence type="predicted"/>
<dbReference type="Proteomes" id="UP000004906">
    <property type="component" value="Unassembled WGS sequence"/>
</dbReference>
<evidence type="ECO:0000313" key="2">
    <source>
        <dbReference type="Proteomes" id="UP000004906"/>
    </source>
</evidence>
<reference evidence="1 2" key="1">
    <citation type="journal article" date="2011" name="BMC Genomics">
        <title>Genome sequencing reveals diversification of virulence factor content and possible host adaptation in distinct subpopulations of Salmonella enterica.</title>
        <authorList>
            <person name="den Bakker H.C."/>
            <person name="Moreno Switt A.I."/>
            <person name="Govoni G."/>
            <person name="Cummings C.A."/>
            <person name="Ranieri M.L."/>
            <person name="Degoricija L."/>
            <person name="Hoelzer K."/>
            <person name="Rodriguez-Rivera L.D."/>
            <person name="Brown S."/>
            <person name="Bolchacova E."/>
            <person name="Furtado M.R."/>
            <person name="Wiedmann M."/>
        </authorList>
    </citation>
    <scope>NUCLEOTIDE SEQUENCE [LARGE SCALE GENOMIC DNA]</scope>
    <source>
        <strain evidence="1 2">A4-669</strain>
    </source>
</reference>
<dbReference type="EMBL" id="AFCI01001047">
    <property type="protein sequence ID" value="EHC35233.1"/>
    <property type="molecule type" value="Genomic_DNA"/>
</dbReference>
<accession>A0A6C8GKY0</accession>
<sequence length="43" mass="4795">MPNTLRNVPLIPVVSASALCVSQRAVRNRQCASLILPRQCDFR</sequence>
<comment type="caution">
    <text evidence="1">The sequence shown here is derived from an EMBL/GenBank/DDBJ whole genome shotgun (WGS) entry which is preliminary data.</text>
</comment>